<dbReference type="InterPro" id="IPR051601">
    <property type="entry name" value="Serine_prot/Carboxylest_S33"/>
</dbReference>
<dbReference type="Proteomes" id="UP000218505">
    <property type="component" value="Chromosome"/>
</dbReference>
<comment type="similarity">
    <text evidence="1">Belongs to the peptidase S33 family.</text>
</comment>
<organism evidence="6 7">
    <name type="scientific">Actinosynnema pretiosum</name>
    <dbReference type="NCBI Taxonomy" id="42197"/>
    <lineage>
        <taxon>Bacteria</taxon>
        <taxon>Bacillati</taxon>
        <taxon>Actinomycetota</taxon>
        <taxon>Actinomycetes</taxon>
        <taxon>Pseudonocardiales</taxon>
        <taxon>Pseudonocardiaceae</taxon>
        <taxon>Actinosynnema</taxon>
    </lineage>
</organism>
<evidence type="ECO:0000256" key="4">
    <source>
        <dbReference type="SAM" id="SignalP"/>
    </source>
</evidence>
<sequence length="504" mass="53431">MRRTLSLTAVLTTAASLLVAGVSSAEPGAAATPAVAWADCPEDVAAEGVECGTLQVPLDYRDPRGRKTEIALSRVASKNPARRKGVLLTNPGGPSVALTFPAQLRDVLKMPQSVLDAYDVVAVDPRGVGSSSSVSCDLTEEQQADGSIPPYAVTPGSVRERAAEVEQIAKQCLASPSAEALPHNTTANAARDLDAVRAALGERKVSYLGYSYGTYLGAVYATLFPNRAERVVIDSNLGAQGWDIGATRAYGQGVEDTFPDFAKWVAARPELGLGATGEQVRAKYFELAERFDREPVHGVDGGLFRLLTFVSLYRTTDAANQALATTWQTLAAGDPLPLPPGELPTPAEVDALISGRLHIVCGDSRWPKSVKTYERNVETDRERFPMFGAAGGNITPCAFWPDPVEQPVKITDKGPRTVLVVQNERDPATPLALANSMRRALGDRAAMITVDQGGHGAYLVGRNACANDRVTAYLLGGKLPARDVECAAETPARQQAPAETGVIG</sequence>
<dbReference type="AlphaFoldDB" id="A0A290ZA72"/>
<keyword evidence="7" id="KW-1185">Reference proteome</keyword>
<gene>
    <name evidence="6" type="ORF">CNX65_23455</name>
</gene>
<proteinExistence type="inferred from homology"/>
<dbReference type="InterPro" id="IPR029058">
    <property type="entry name" value="AB_hydrolase_fold"/>
</dbReference>
<keyword evidence="3 6" id="KW-0378">Hydrolase</keyword>
<feature type="signal peptide" evidence="4">
    <location>
        <begin position="1"/>
        <end position="25"/>
    </location>
</feature>
<evidence type="ECO:0000256" key="1">
    <source>
        <dbReference type="ARBA" id="ARBA00010088"/>
    </source>
</evidence>
<protein>
    <submittedName>
        <fullName evidence="6">Hydrolase</fullName>
    </submittedName>
</protein>
<dbReference type="SUPFAM" id="SSF53474">
    <property type="entry name" value="alpha/beta-Hydrolases"/>
    <property type="match status" value="1"/>
</dbReference>
<evidence type="ECO:0000313" key="7">
    <source>
        <dbReference type="Proteomes" id="UP000218505"/>
    </source>
</evidence>
<evidence type="ECO:0000259" key="5">
    <source>
        <dbReference type="Pfam" id="PF08386"/>
    </source>
</evidence>
<evidence type="ECO:0000313" key="6">
    <source>
        <dbReference type="EMBL" id="ATE55869.1"/>
    </source>
</evidence>
<evidence type="ECO:0000256" key="2">
    <source>
        <dbReference type="ARBA" id="ARBA00022729"/>
    </source>
</evidence>
<keyword evidence="2 4" id="KW-0732">Signal</keyword>
<reference evidence="6" key="1">
    <citation type="submission" date="2017-09" db="EMBL/GenBank/DDBJ databases">
        <title>Complete Genome Sequence of ansamitocin-producing Bacterium Actinosynnema pretiosum X47.</title>
        <authorList>
            <person name="Cao G."/>
            <person name="Zong G."/>
            <person name="Zhong C."/>
            <person name="Fu J."/>
        </authorList>
    </citation>
    <scope>NUCLEOTIDE SEQUENCE [LARGE SCALE GENOMIC DNA]</scope>
    <source>
        <strain evidence="6">X47</strain>
    </source>
</reference>
<feature type="chain" id="PRO_5011973658" evidence="4">
    <location>
        <begin position="26"/>
        <end position="504"/>
    </location>
</feature>
<accession>A0A290ZA72</accession>
<dbReference type="PANTHER" id="PTHR43248:SF29">
    <property type="entry name" value="TRIPEPTIDYL AMINOPEPTIDASE"/>
    <property type="match status" value="1"/>
</dbReference>
<evidence type="ECO:0000256" key="3">
    <source>
        <dbReference type="ARBA" id="ARBA00022801"/>
    </source>
</evidence>
<dbReference type="Gene3D" id="3.40.50.1820">
    <property type="entry name" value="alpha/beta hydrolase"/>
    <property type="match status" value="1"/>
</dbReference>
<dbReference type="EMBL" id="CP023445">
    <property type="protein sequence ID" value="ATE55869.1"/>
    <property type="molecule type" value="Genomic_DNA"/>
</dbReference>
<feature type="domain" description="Peptidase S33 tripeptidyl aminopeptidase-like C-terminal" evidence="5">
    <location>
        <begin position="387"/>
        <end position="486"/>
    </location>
</feature>
<dbReference type="Pfam" id="PF08386">
    <property type="entry name" value="Abhydrolase_4"/>
    <property type="match status" value="1"/>
</dbReference>
<name>A0A290ZA72_9PSEU</name>
<dbReference type="KEGG" id="apre:CNX65_23455"/>
<dbReference type="RefSeq" id="WP_096495698.1">
    <property type="nucleotide sequence ID" value="NZ_CP023445.1"/>
</dbReference>
<dbReference type="InterPro" id="IPR013595">
    <property type="entry name" value="Pept_S33_TAP-like_C"/>
</dbReference>
<dbReference type="PANTHER" id="PTHR43248">
    <property type="entry name" value="2-SUCCINYL-6-HYDROXY-2,4-CYCLOHEXADIENE-1-CARBOXYLATE SYNTHASE"/>
    <property type="match status" value="1"/>
</dbReference>
<dbReference type="GO" id="GO:0016787">
    <property type="term" value="F:hydrolase activity"/>
    <property type="evidence" value="ECO:0007669"/>
    <property type="project" value="UniProtKB-KW"/>
</dbReference>